<dbReference type="Pfam" id="PF01266">
    <property type="entry name" value="DAO"/>
    <property type="match status" value="1"/>
</dbReference>
<proteinExistence type="inferred from homology"/>
<dbReference type="EC" id="1.1.99.2" evidence="7"/>
<comment type="catalytic activity">
    <reaction evidence="5">
        <text>(S)-2-hydroxyglutarate + A = 2-oxoglutarate + AH2</text>
        <dbReference type="Rhea" id="RHEA:21252"/>
        <dbReference type="ChEBI" id="CHEBI:13193"/>
        <dbReference type="ChEBI" id="CHEBI:16782"/>
        <dbReference type="ChEBI" id="CHEBI:16810"/>
        <dbReference type="ChEBI" id="CHEBI:17499"/>
        <dbReference type="EC" id="1.1.99.2"/>
    </reaction>
</comment>
<evidence type="ECO:0000313" key="10">
    <source>
        <dbReference type="EMBL" id="KAG0687078.1"/>
    </source>
</evidence>
<gene>
    <name evidence="10" type="ORF">C6P40_002903</name>
</gene>
<accession>A0A9P7BF84</accession>
<evidence type="ECO:0000256" key="8">
    <source>
        <dbReference type="ARBA" id="ARBA00041137"/>
    </source>
</evidence>
<evidence type="ECO:0000256" key="4">
    <source>
        <dbReference type="ARBA" id="ARBA00023002"/>
    </source>
</evidence>
<evidence type="ECO:0000256" key="5">
    <source>
        <dbReference type="ARBA" id="ARBA00036066"/>
    </source>
</evidence>
<dbReference type="Gene3D" id="3.50.50.60">
    <property type="entry name" value="FAD/NAD(P)-binding domain"/>
    <property type="match status" value="1"/>
</dbReference>
<sequence>MLQFKRNFSISKIVQAVDFTHTIIGGGVVGLAIGAELVQQSKNNNVLIIEKNEEYGQETSSRNSEVVHAGLYYPKDSLKTKLCIIGKNKIYQRKEFIPVRQCGKWIIAQNEQEMEYLEKLHDKSKEINVKTEFISLKRGKLDEPSIMARYAILNSPTTGITSAHGVMDYLATKFQEGEGNLALGTKVIGIEYIKGENVYEINTKTNEDDEIYNIKTSNIINCAGLYAPKIANMILPKDKHIKAYYAKGNYFSYNGPNPHINRLIYPCPTPGVASLGTHLTLDLGGQIRFGPDLEWVDNCDNYKVNEKNLDLAVEAVKVYFPNIKREFMNGSYSGIRPKLIGPEVKKFQDFVIRNESEIGHPCFINLLGIESPGLTASMGISEYVVKKFLS</sequence>
<comment type="cofactor">
    <cofactor evidence="1">
        <name>FAD</name>
        <dbReference type="ChEBI" id="CHEBI:57692"/>
    </cofactor>
</comment>
<comment type="similarity">
    <text evidence="6">Belongs to the L2HGDH family.</text>
</comment>
<comment type="caution">
    <text evidence="10">The sequence shown here is derived from an EMBL/GenBank/DDBJ whole genome shotgun (WGS) entry which is preliminary data.</text>
</comment>
<evidence type="ECO:0000313" key="11">
    <source>
        <dbReference type="Proteomes" id="UP000697127"/>
    </source>
</evidence>
<evidence type="ECO:0000256" key="2">
    <source>
        <dbReference type="ARBA" id="ARBA00022630"/>
    </source>
</evidence>
<dbReference type="EMBL" id="PUHW01000319">
    <property type="protein sequence ID" value="KAG0687078.1"/>
    <property type="molecule type" value="Genomic_DNA"/>
</dbReference>
<dbReference type="PANTHER" id="PTHR43104:SF4">
    <property type="entry name" value="L-2-HYDROXYGLUTARATE DEHYDROGENASE, MITOCHONDRIAL"/>
    <property type="match status" value="1"/>
</dbReference>
<name>A0A9P7BF84_9ASCO</name>
<evidence type="ECO:0000256" key="3">
    <source>
        <dbReference type="ARBA" id="ARBA00022827"/>
    </source>
</evidence>
<dbReference type="InterPro" id="IPR006076">
    <property type="entry name" value="FAD-dep_OxRdtase"/>
</dbReference>
<dbReference type="SUPFAM" id="SSF51905">
    <property type="entry name" value="FAD/NAD(P)-binding domain"/>
    <property type="match status" value="1"/>
</dbReference>
<organism evidence="10 11">
    <name type="scientific">Pichia californica</name>
    <dbReference type="NCBI Taxonomy" id="460514"/>
    <lineage>
        <taxon>Eukaryota</taxon>
        <taxon>Fungi</taxon>
        <taxon>Dikarya</taxon>
        <taxon>Ascomycota</taxon>
        <taxon>Saccharomycotina</taxon>
        <taxon>Pichiomycetes</taxon>
        <taxon>Pichiales</taxon>
        <taxon>Pichiaceae</taxon>
        <taxon>Pichia</taxon>
    </lineage>
</organism>
<dbReference type="Gene3D" id="3.30.9.10">
    <property type="entry name" value="D-Amino Acid Oxidase, subunit A, domain 2"/>
    <property type="match status" value="1"/>
</dbReference>
<keyword evidence="11" id="KW-1185">Reference proteome</keyword>
<evidence type="ECO:0000256" key="6">
    <source>
        <dbReference type="ARBA" id="ARBA00037941"/>
    </source>
</evidence>
<keyword evidence="4" id="KW-0560">Oxidoreductase</keyword>
<dbReference type="PANTHER" id="PTHR43104">
    <property type="entry name" value="L-2-HYDROXYGLUTARATE DEHYDROGENASE, MITOCHONDRIAL"/>
    <property type="match status" value="1"/>
</dbReference>
<dbReference type="InterPro" id="IPR036188">
    <property type="entry name" value="FAD/NAD-bd_sf"/>
</dbReference>
<dbReference type="AlphaFoldDB" id="A0A9P7BF84"/>
<reference evidence="10" key="1">
    <citation type="submission" date="2020-11" db="EMBL/GenBank/DDBJ databases">
        <title>Kefir isolates.</title>
        <authorList>
            <person name="Marcisauskas S."/>
            <person name="Kim Y."/>
            <person name="Blasche S."/>
        </authorList>
    </citation>
    <scope>NUCLEOTIDE SEQUENCE</scope>
    <source>
        <strain evidence="10">Olga-1</strain>
    </source>
</reference>
<protein>
    <recommendedName>
        <fullName evidence="8">L-2-hydroxyglutarate dehydrogenase, mitochondrial</fullName>
        <ecNumber evidence="7">1.1.99.2</ecNumber>
    </recommendedName>
</protein>
<keyword evidence="2" id="KW-0285">Flavoprotein</keyword>
<keyword evidence="3" id="KW-0274">FAD</keyword>
<evidence type="ECO:0000256" key="7">
    <source>
        <dbReference type="ARBA" id="ARBA00038878"/>
    </source>
</evidence>
<evidence type="ECO:0000259" key="9">
    <source>
        <dbReference type="Pfam" id="PF01266"/>
    </source>
</evidence>
<dbReference type="Proteomes" id="UP000697127">
    <property type="component" value="Unassembled WGS sequence"/>
</dbReference>
<dbReference type="GO" id="GO:0047545">
    <property type="term" value="F:(S)-2-hydroxyglutarate dehydrogenase activity"/>
    <property type="evidence" value="ECO:0007669"/>
    <property type="project" value="UniProtKB-EC"/>
</dbReference>
<feature type="domain" description="FAD dependent oxidoreductase" evidence="9">
    <location>
        <begin position="23"/>
        <end position="385"/>
    </location>
</feature>
<evidence type="ECO:0000256" key="1">
    <source>
        <dbReference type="ARBA" id="ARBA00001974"/>
    </source>
</evidence>